<proteinExistence type="predicted"/>
<evidence type="ECO:0000313" key="2">
    <source>
        <dbReference type="EMBL" id="MQL69531.1"/>
    </source>
</evidence>
<organism evidence="2 3">
    <name type="scientific">Colocasia esculenta</name>
    <name type="common">Wild taro</name>
    <name type="synonym">Arum esculentum</name>
    <dbReference type="NCBI Taxonomy" id="4460"/>
    <lineage>
        <taxon>Eukaryota</taxon>
        <taxon>Viridiplantae</taxon>
        <taxon>Streptophyta</taxon>
        <taxon>Embryophyta</taxon>
        <taxon>Tracheophyta</taxon>
        <taxon>Spermatophyta</taxon>
        <taxon>Magnoliopsida</taxon>
        <taxon>Liliopsida</taxon>
        <taxon>Araceae</taxon>
        <taxon>Aroideae</taxon>
        <taxon>Colocasieae</taxon>
        <taxon>Colocasia</taxon>
    </lineage>
</organism>
<gene>
    <name evidence="2" type="ORF">Taro_001804</name>
</gene>
<feature type="region of interest" description="Disordered" evidence="1">
    <location>
        <begin position="1"/>
        <end position="64"/>
    </location>
</feature>
<comment type="caution">
    <text evidence="2">The sequence shown here is derived from an EMBL/GenBank/DDBJ whole genome shotgun (WGS) entry which is preliminary data.</text>
</comment>
<sequence length="64" mass="7116">MSPSAWRQPRRRNPTDLIATRPLSLPGRCSGTDIRTGTGKTGRRRRPPCRHQGGDIDAVTFRSS</sequence>
<evidence type="ECO:0000313" key="3">
    <source>
        <dbReference type="Proteomes" id="UP000652761"/>
    </source>
</evidence>
<protein>
    <submittedName>
        <fullName evidence="2">Uncharacterized protein</fullName>
    </submittedName>
</protein>
<keyword evidence="3" id="KW-1185">Reference proteome</keyword>
<reference evidence="2" key="1">
    <citation type="submission" date="2017-07" db="EMBL/GenBank/DDBJ databases">
        <title>Taro Niue Genome Assembly and Annotation.</title>
        <authorList>
            <person name="Atibalentja N."/>
            <person name="Keating K."/>
            <person name="Fields C.J."/>
        </authorList>
    </citation>
    <scope>NUCLEOTIDE SEQUENCE</scope>
    <source>
        <strain evidence="2">Niue_2</strain>
        <tissue evidence="2">Leaf</tissue>
    </source>
</reference>
<accession>A0A843TFN7</accession>
<evidence type="ECO:0000256" key="1">
    <source>
        <dbReference type="SAM" id="MobiDB-lite"/>
    </source>
</evidence>
<dbReference type="EMBL" id="NMUH01000039">
    <property type="protein sequence ID" value="MQL69531.1"/>
    <property type="molecule type" value="Genomic_DNA"/>
</dbReference>
<name>A0A843TFN7_COLES</name>
<dbReference type="Proteomes" id="UP000652761">
    <property type="component" value="Unassembled WGS sequence"/>
</dbReference>
<dbReference type="AlphaFoldDB" id="A0A843TFN7"/>